<feature type="region of interest" description="Disordered" evidence="1">
    <location>
        <begin position="509"/>
        <end position="531"/>
    </location>
</feature>
<evidence type="ECO:0000313" key="3">
    <source>
        <dbReference type="Proteomes" id="UP000027238"/>
    </source>
</evidence>
<dbReference type="EMBL" id="JMSE01000032">
    <property type="protein sequence ID" value="KDN72162.1"/>
    <property type="molecule type" value="Genomic_DNA"/>
</dbReference>
<feature type="region of interest" description="Disordered" evidence="1">
    <location>
        <begin position="416"/>
        <end position="451"/>
    </location>
</feature>
<dbReference type="Proteomes" id="UP000027238">
    <property type="component" value="Unassembled WGS sequence"/>
</dbReference>
<accession>A0A066XTI4</accession>
<comment type="caution">
    <text evidence="2">The sequence shown here is derived from an EMBL/GenBank/DDBJ whole genome shotgun (WGS) entry which is preliminary data.</text>
</comment>
<keyword evidence="3" id="KW-1185">Reference proteome</keyword>
<protein>
    <submittedName>
        <fullName evidence="2">Uncharacterized protein</fullName>
    </submittedName>
</protein>
<dbReference type="HOGENOM" id="CLU_512880_0_0_1"/>
<feature type="compositionally biased region" description="Basic and acidic residues" evidence="1">
    <location>
        <begin position="431"/>
        <end position="449"/>
    </location>
</feature>
<feature type="region of interest" description="Disordered" evidence="1">
    <location>
        <begin position="1"/>
        <end position="22"/>
    </location>
</feature>
<proteinExistence type="predicted"/>
<reference evidence="3" key="1">
    <citation type="journal article" date="2014" name="Genome Announc.">
        <title>Draft genome sequence of Colletotrichum sublineola, a destructive pathogen of cultivated sorghum.</title>
        <authorList>
            <person name="Baroncelli R."/>
            <person name="Sanz-Martin J.M."/>
            <person name="Rech G.E."/>
            <person name="Sukno S.A."/>
            <person name="Thon M.R."/>
        </authorList>
    </citation>
    <scope>NUCLEOTIDE SEQUENCE [LARGE SCALE GENOMIC DNA]</scope>
    <source>
        <strain evidence="3">TX430BB</strain>
    </source>
</reference>
<evidence type="ECO:0000256" key="1">
    <source>
        <dbReference type="SAM" id="MobiDB-lite"/>
    </source>
</evidence>
<feature type="compositionally biased region" description="Polar residues" evidence="1">
    <location>
        <begin position="7"/>
        <end position="21"/>
    </location>
</feature>
<name>A0A066XTI4_COLSU</name>
<gene>
    <name evidence="2" type="ORF">CSUB01_10689</name>
</gene>
<organism evidence="2 3">
    <name type="scientific">Colletotrichum sublineola</name>
    <name type="common">Sorghum anthracnose fungus</name>
    <dbReference type="NCBI Taxonomy" id="1173701"/>
    <lineage>
        <taxon>Eukaryota</taxon>
        <taxon>Fungi</taxon>
        <taxon>Dikarya</taxon>
        <taxon>Ascomycota</taxon>
        <taxon>Pezizomycotina</taxon>
        <taxon>Sordariomycetes</taxon>
        <taxon>Hypocreomycetidae</taxon>
        <taxon>Glomerellales</taxon>
        <taxon>Glomerellaceae</taxon>
        <taxon>Colletotrichum</taxon>
        <taxon>Colletotrichum graminicola species complex</taxon>
    </lineage>
</organism>
<feature type="compositionally biased region" description="Basic and acidic residues" evidence="1">
    <location>
        <begin position="509"/>
        <end position="521"/>
    </location>
</feature>
<sequence length="531" mass="59667">MSPDLSPISTEPRSSVTTRTANPADEIRAIRLNLARRAFLRQYFELTGAMESDSDKYVEAFRWRDKTALRALGVSFNTILGLTEVALAQQQATGSTPREPNPRQSERRQHYRAVMEAGVPVYLLHPKNFLESAVDMPACEVETIKLAHHQSSNIAALNGLISQYNNDMFTPPPRNILPTIGGSGDVNNHDKPRLNIAAMRNASLVSKVTKGSKPGDHPGSDLCAFLARRSASRLFTALNYSRIEALVNAVMGRTGERTTSSFFIRKNCGIISSATVNQVTGRTFWYDSLWADGYSTSRYANDIDRLCKFYKTRAAKLCDSSDVIQEPFTMWPAAFFHLGETLLAIWSSFNKHASDGYCIPDNAILDFSLPQAHLPWLPDHGRLIAKIPCHHYDNTIIGQDQQSPVAPCTPDQCLAGDHKKDLRPRPGKPCDNYEKQLRKQDAARPDQGKKYKSPGLEVVRLFNNPYEVVAHRQKPWQLFLRPTIAPGWQGHARYDQGVNWDDTFDKEKLERDREAAREKAGKSGRSLRSRK</sequence>
<dbReference type="AlphaFoldDB" id="A0A066XTI4"/>
<dbReference type="OrthoDB" id="10669591at2759"/>
<evidence type="ECO:0000313" key="2">
    <source>
        <dbReference type="EMBL" id="KDN72162.1"/>
    </source>
</evidence>